<dbReference type="SUPFAM" id="SSF103486">
    <property type="entry name" value="V-type ATP synthase subunit C"/>
    <property type="match status" value="1"/>
</dbReference>
<dbReference type="Gene3D" id="1.20.1690.10">
    <property type="entry name" value="V-type ATP synthase subunit C domain"/>
    <property type="match status" value="2"/>
</dbReference>
<evidence type="ECO:0000256" key="3">
    <source>
        <dbReference type="ARBA" id="ARBA00023065"/>
    </source>
</evidence>
<dbReference type="EC" id="3.6.3.14" evidence="4"/>
<evidence type="ECO:0000313" key="5">
    <source>
        <dbReference type="Proteomes" id="UP000030014"/>
    </source>
</evidence>
<protein>
    <submittedName>
        <fullName evidence="4">ATP synthase subunit C</fullName>
        <ecNumber evidence="4">3.6.3.14</ecNumber>
    </submittedName>
</protein>
<comment type="caution">
    <text evidence="4">The sequence shown here is derived from an EMBL/GenBank/DDBJ whole genome shotgun (WGS) entry which is preliminary data.</text>
</comment>
<dbReference type="Gene3D" id="1.10.132.50">
    <property type="entry name" value="ATP synthase (C/AC39) subunit, domain 3"/>
    <property type="match status" value="1"/>
</dbReference>
<dbReference type="GO" id="GO:0046961">
    <property type="term" value="F:proton-transporting ATPase activity, rotational mechanism"/>
    <property type="evidence" value="ECO:0007669"/>
    <property type="project" value="InterPro"/>
</dbReference>
<dbReference type="Proteomes" id="UP000030014">
    <property type="component" value="Unassembled WGS sequence"/>
</dbReference>
<dbReference type="PANTHER" id="PTHR38682">
    <property type="entry name" value="V-TYPE ATP SYNTHASE SUBUNIT C"/>
    <property type="match status" value="1"/>
</dbReference>
<dbReference type="InterPro" id="IPR050873">
    <property type="entry name" value="V-ATPase_V0D/AC39_subunit"/>
</dbReference>
<proteinExistence type="inferred from homology"/>
<dbReference type="GO" id="GO:0016787">
    <property type="term" value="F:hydrolase activity"/>
    <property type="evidence" value="ECO:0007669"/>
    <property type="project" value="UniProtKB-KW"/>
</dbReference>
<keyword evidence="2" id="KW-0813">Transport</keyword>
<dbReference type="AlphaFoldDB" id="A0A0A0ILJ0"/>
<keyword evidence="4" id="KW-0378">Hydrolase</keyword>
<evidence type="ECO:0000256" key="1">
    <source>
        <dbReference type="ARBA" id="ARBA00006709"/>
    </source>
</evidence>
<evidence type="ECO:0000256" key="2">
    <source>
        <dbReference type="ARBA" id="ARBA00022448"/>
    </source>
</evidence>
<reference evidence="4 5" key="1">
    <citation type="submission" date="2014-01" db="EMBL/GenBank/DDBJ databases">
        <title>Plasmidome dynamics in the species complex Clostridium novyi sensu lato converts strains of independent lineages into distinctly different pathogens.</title>
        <authorList>
            <person name="Skarin H."/>
            <person name="Segerman B."/>
        </authorList>
    </citation>
    <scope>NUCLEOTIDE SEQUENCE [LARGE SCALE GENOMIC DNA]</scope>
    <source>
        <strain evidence="4 5">DC5</strain>
    </source>
</reference>
<keyword evidence="3" id="KW-0406">Ion transport</keyword>
<dbReference type="InterPro" id="IPR036079">
    <property type="entry name" value="ATPase_csu/dsu_sf"/>
</dbReference>
<organism evidence="4 5">
    <name type="scientific">Clostridium botulinum C/D str. DC5</name>
    <dbReference type="NCBI Taxonomy" id="1443128"/>
    <lineage>
        <taxon>Bacteria</taxon>
        <taxon>Bacillati</taxon>
        <taxon>Bacillota</taxon>
        <taxon>Clostridia</taxon>
        <taxon>Eubacteriales</taxon>
        <taxon>Clostridiaceae</taxon>
        <taxon>Clostridium</taxon>
    </lineage>
</organism>
<name>A0A0A0ILJ0_CLOBO</name>
<dbReference type="InterPro" id="IPR035067">
    <property type="entry name" value="V-type_ATPase_csu/dsu"/>
</dbReference>
<dbReference type="InterPro" id="IPR002843">
    <property type="entry name" value="ATPase_V0-cplx_csu/dsu"/>
</dbReference>
<gene>
    <name evidence="4" type="ORF">Z955_01235</name>
</gene>
<dbReference type="InterPro" id="IPR044911">
    <property type="entry name" value="V-type_ATPase_csu/dsu_dom_3"/>
</dbReference>
<dbReference type="EMBL" id="JDRY01000007">
    <property type="protein sequence ID" value="KGN01494.1"/>
    <property type="molecule type" value="Genomic_DNA"/>
</dbReference>
<dbReference type="RefSeq" id="WP_039258227.1">
    <property type="nucleotide sequence ID" value="NZ_JDRY01000007.1"/>
</dbReference>
<dbReference type="Pfam" id="PF01992">
    <property type="entry name" value="vATP-synt_AC39"/>
    <property type="match status" value="1"/>
</dbReference>
<dbReference type="NCBIfam" id="NF002266">
    <property type="entry name" value="PRK01198.1-2"/>
    <property type="match status" value="1"/>
</dbReference>
<comment type="similarity">
    <text evidence="1">Belongs to the V-ATPase V0D/AC39 subunit family.</text>
</comment>
<sequence>MNNITYVQAVPRIRAVENKLLDKAKIQRLLDSTSASEAFKILQETSYGLIMGEIKRPENYEIVLNEELKKLYFFMYEISPQKDLIDIMCIKYDYHNIKVLLKSKILEKDFKKILMPIGTININNLTNWILNEEYKELPELMKESIEKSMHEFKEDNDPQKIDTVIDKYMYMDMLMRAKRIDNPYILKFLKINIDLINIKTLVRVKKQNKSRKFLENVLIDGGSIQLGELLDIYNLNIESISSKIQYTDYVDVIRVGIEEYIKTQNLKVFEKLCDNFIMNFIKDAKYISFGPEPLIAYILAKENEIKIIRIIMVGKLNNIDPQVIRERLREIYV</sequence>
<evidence type="ECO:0000313" key="4">
    <source>
        <dbReference type="EMBL" id="KGN01494.1"/>
    </source>
</evidence>
<dbReference type="PANTHER" id="PTHR38682:SF1">
    <property type="entry name" value="V-TYPE ATP SYNTHASE SUBUNIT C"/>
    <property type="match status" value="1"/>
</dbReference>
<accession>A0A0A0ILJ0</accession>